<evidence type="ECO:0000259" key="1">
    <source>
        <dbReference type="SMART" id="SM00829"/>
    </source>
</evidence>
<dbReference type="SUPFAM" id="SSF51735">
    <property type="entry name" value="NAD(P)-binding Rossmann-fold domains"/>
    <property type="match status" value="1"/>
</dbReference>
<keyword evidence="3" id="KW-1185">Reference proteome</keyword>
<protein>
    <recommendedName>
        <fullName evidence="1">Enoyl reductase (ER) domain-containing protein</fullName>
    </recommendedName>
</protein>
<evidence type="ECO:0000313" key="2">
    <source>
        <dbReference type="EMBL" id="THH20119.1"/>
    </source>
</evidence>
<dbReference type="InterPro" id="IPR013149">
    <property type="entry name" value="ADH-like_C"/>
</dbReference>
<dbReference type="Pfam" id="PF00107">
    <property type="entry name" value="ADH_zinc_N"/>
    <property type="match status" value="1"/>
</dbReference>
<dbReference type="InterPro" id="IPR036291">
    <property type="entry name" value="NAD(P)-bd_dom_sf"/>
</dbReference>
<reference evidence="2 3" key="1">
    <citation type="submission" date="2019-02" db="EMBL/GenBank/DDBJ databases">
        <title>Genome sequencing of the rare red list fungi Antrodiella citrinella (Flaviporus citrinellus).</title>
        <authorList>
            <person name="Buettner E."/>
            <person name="Kellner H."/>
        </authorList>
    </citation>
    <scope>NUCLEOTIDE SEQUENCE [LARGE SCALE GENOMIC DNA]</scope>
    <source>
        <strain evidence="2 3">DSM 108506</strain>
    </source>
</reference>
<dbReference type="InterPro" id="IPR013154">
    <property type="entry name" value="ADH-like_N"/>
</dbReference>
<dbReference type="PANTHER" id="PTHR45348:SF2">
    <property type="entry name" value="ZINC-TYPE ALCOHOL DEHYDROGENASE-LIKE PROTEIN C2E1P3.01"/>
    <property type="match status" value="1"/>
</dbReference>
<dbReference type="InterPro" id="IPR011032">
    <property type="entry name" value="GroES-like_sf"/>
</dbReference>
<sequence length="380" mass="40027">MATASIPTTQQALWLKSAKGAWVIEPNAVPKPEKGEVLTRIESSALNPVDWKIHDYDFGVSEYPAIIGQDIAGVVVAVGEGVENVKVGDRVLHQGVLNKRQAGFQQYTIVPAGVVAKFPASLSFDEASTLPVGVATATVGLYSSNAVQSATLVAPWKTDGRGKYADQPILILGGSSAVGQSVIQFAKLSGFSPIITTVSPRNNDFVTSLGATHTIDRNEPLSSLSASVKAITTKPLTLVFDAVATAETQIAGYEVLHNEGGVLVVVLVANVPEADQVPGKRIAAPYGSAPHHGAFGEEVYAHLSAYLESGDVKPNQVDYVAGGLGSIPDALDKLRKNKSLIKIKFAEAAVGVETSRTTYDQTTVRVKAPMNEKFAKVIIA</sequence>
<dbReference type="InterPro" id="IPR020843">
    <property type="entry name" value="ER"/>
</dbReference>
<dbReference type="OrthoDB" id="3233595at2759"/>
<evidence type="ECO:0000313" key="3">
    <source>
        <dbReference type="Proteomes" id="UP000308730"/>
    </source>
</evidence>
<dbReference type="EMBL" id="SGPM01000507">
    <property type="protein sequence ID" value="THH20119.1"/>
    <property type="molecule type" value="Genomic_DNA"/>
</dbReference>
<dbReference type="Pfam" id="PF08240">
    <property type="entry name" value="ADH_N"/>
    <property type="match status" value="1"/>
</dbReference>
<dbReference type="GO" id="GO:0016651">
    <property type="term" value="F:oxidoreductase activity, acting on NAD(P)H"/>
    <property type="evidence" value="ECO:0007669"/>
    <property type="project" value="InterPro"/>
</dbReference>
<proteinExistence type="predicted"/>
<dbReference type="CDD" id="cd08249">
    <property type="entry name" value="enoyl_reductase_like"/>
    <property type="match status" value="1"/>
</dbReference>
<comment type="caution">
    <text evidence="2">The sequence shown here is derived from an EMBL/GenBank/DDBJ whole genome shotgun (WGS) entry which is preliminary data.</text>
</comment>
<organism evidence="2 3">
    <name type="scientific">Antrodiella citrinella</name>
    <dbReference type="NCBI Taxonomy" id="2447956"/>
    <lineage>
        <taxon>Eukaryota</taxon>
        <taxon>Fungi</taxon>
        <taxon>Dikarya</taxon>
        <taxon>Basidiomycota</taxon>
        <taxon>Agaricomycotina</taxon>
        <taxon>Agaricomycetes</taxon>
        <taxon>Polyporales</taxon>
        <taxon>Steccherinaceae</taxon>
        <taxon>Antrodiella</taxon>
    </lineage>
</organism>
<dbReference type="Gene3D" id="3.90.180.10">
    <property type="entry name" value="Medium-chain alcohol dehydrogenases, catalytic domain"/>
    <property type="match status" value="1"/>
</dbReference>
<dbReference type="InterPro" id="IPR047122">
    <property type="entry name" value="Trans-enoyl_RdTase-like"/>
</dbReference>
<dbReference type="SMART" id="SM00829">
    <property type="entry name" value="PKS_ER"/>
    <property type="match status" value="1"/>
</dbReference>
<gene>
    <name evidence="2" type="ORF">EUX98_g8646</name>
</gene>
<feature type="domain" description="Enoyl reductase (ER)" evidence="1">
    <location>
        <begin position="20"/>
        <end position="341"/>
    </location>
</feature>
<name>A0A4S4M4T1_9APHY</name>
<dbReference type="PANTHER" id="PTHR45348">
    <property type="entry name" value="HYPOTHETICAL OXIDOREDUCTASE (EUROFUNG)"/>
    <property type="match status" value="1"/>
</dbReference>
<dbReference type="Proteomes" id="UP000308730">
    <property type="component" value="Unassembled WGS sequence"/>
</dbReference>
<accession>A0A4S4M4T1</accession>
<dbReference type="Gene3D" id="3.40.50.720">
    <property type="entry name" value="NAD(P)-binding Rossmann-like Domain"/>
    <property type="match status" value="1"/>
</dbReference>
<dbReference type="AlphaFoldDB" id="A0A4S4M4T1"/>
<dbReference type="SUPFAM" id="SSF50129">
    <property type="entry name" value="GroES-like"/>
    <property type="match status" value="1"/>
</dbReference>